<dbReference type="AlphaFoldDB" id="A0A6I5RMT4"/>
<dbReference type="Pfam" id="PF06906">
    <property type="entry name" value="DUF1272"/>
    <property type="match status" value="1"/>
</dbReference>
<protein>
    <submittedName>
        <fullName evidence="1">DUF1272 domain-containing protein</fullName>
    </submittedName>
</protein>
<gene>
    <name evidence="1" type="ORF">G3O07_06315</name>
</gene>
<sequence length="81" mass="8712">MLELRPNCECCGTDLPGDSTDAFICSFECTYCRDCSDHTLKGRCPNCGGQLTARPPRVGAALARNPASTLRIVKDKGCSSR</sequence>
<dbReference type="EMBL" id="JAAHBT010000053">
    <property type="protein sequence ID" value="NES09434.1"/>
    <property type="molecule type" value="Genomic_DNA"/>
</dbReference>
<dbReference type="InterPro" id="IPR010696">
    <property type="entry name" value="DUF1272"/>
</dbReference>
<evidence type="ECO:0000313" key="1">
    <source>
        <dbReference type="EMBL" id="NES09434.1"/>
    </source>
</evidence>
<name>A0A6I5RMT4_9PSED</name>
<evidence type="ECO:0000313" key="2">
    <source>
        <dbReference type="Proteomes" id="UP000471751"/>
    </source>
</evidence>
<organism evidence="1 2">
    <name type="scientific">Pseudomonas laurentiana</name>
    <dbReference type="NCBI Taxonomy" id="2364649"/>
    <lineage>
        <taxon>Bacteria</taxon>
        <taxon>Pseudomonadati</taxon>
        <taxon>Pseudomonadota</taxon>
        <taxon>Gammaproteobacteria</taxon>
        <taxon>Pseudomonadales</taxon>
        <taxon>Pseudomonadaceae</taxon>
        <taxon>Pseudomonas</taxon>
    </lineage>
</organism>
<keyword evidence="2" id="KW-1185">Reference proteome</keyword>
<proteinExistence type="predicted"/>
<comment type="caution">
    <text evidence="1">The sequence shown here is derived from an EMBL/GenBank/DDBJ whole genome shotgun (WGS) entry which is preliminary data.</text>
</comment>
<reference evidence="1 2" key="1">
    <citation type="submission" date="2020-02" db="EMBL/GenBank/DDBJ databases">
        <title>Broccoli isolated Pseudomonas sp.</title>
        <authorList>
            <person name="Fujikawa T."/>
            <person name="Sawada H."/>
        </authorList>
    </citation>
    <scope>NUCLEOTIDE SEQUENCE [LARGE SCALE GENOMIC DNA]</scope>
    <source>
        <strain evidence="1 2">JCM 32154</strain>
    </source>
</reference>
<accession>A0A6I5RMT4</accession>
<dbReference type="RefSeq" id="WP_163933783.1">
    <property type="nucleotide sequence ID" value="NZ_BMQU01000002.1"/>
</dbReference>
<dbReference type="Proteomes" id="UP000471751">
    <property type="component" value="Unassembled WGS sequence"/>
</dbReference>